<dbReference type="AlphaFoldDB" id="B7J4G0"/>
<protein>
    <submittedName>
        <fullName evidence="1">Uncharacterized protein</fullName>
    </submittedName>
</protein>
<sequence>MIQLMARWLTIGRSCLWPRYLRIYLLGRRSSPASIILSAGTQGGSGYLGNMVAAALYPQRISPDGTISVTVTITDGGHIAI</sequence>
<evidence type="ECO:0000313" key="2">
    <source>
        <dbReference type="Proteomes" id="UP000001362"/>
    </source>
</evidence>
<evidence type="ECO:0000313" key="1">
    <source>
        <dbReference type="EMBL" id="ACK79378.1"/>
    </source>
</evidence>
<dbReference type="HOGENOM" id="CLU_2566043_0_0_6"/>
<dbReference type="PaxDb" id="243159-AFE_0417"/>
<keyword evidence="2" id="KW-1185">Reference proteome</keyword>
<dbReference type="Proteomes" id="UP000001362">
    <property type="component" value="Chromosome"/>
</dbReference>
<organism evidence="1 2">
    <name type="scientific">Acidithiobacillus ferrooxidans (strain ATCC 23270 / DSM 14882 / CIP 104768 / NCIMB 8455)</name>
    <name type="common">Ferrobacillus ferrooxidans (strain ATCC 23270)</name>
    <dbReference type="NCBI Taxonomy" id="243159"/>
    <lineage>
        <taxon>Bacteria</taxon>
        <taxon>Pseudomonadati</taxon>
        <taxon>Pseudomonadota</taxon>
        <taxon>Acidithiobacillia</taxon>
        <taxon>Acidithiobacillales</taxon>
        <taxon>Acidithiobacillaceae</taxon>
        <taxon>Acidithiobacillus</taxon>
    </lineage>
</organism>
<dbReference type="KEGG" id="afr:AFE_0417"/>
<accession>B7J4G0</accession>
<proteinExistence type="predicted"/>
<gene>
    <name evidence="1" type="ordered locus">AFE_0417</name>
</gene>
<dbReference type="STRING" id="243159.AFE_0417"/>
<dbReference type="EMBL" id="CP001219">
    <property type="protein sequence ID" value="ACK79378.1"/>
    <property type="molecule type" value="Genomic_DNA"/>
</dbReference>
<reference evidence="1 2" key="1">
    <citation type="journal article" date="2008" name="BMC Genomics">
        <title>Acidithiobacillus ferrooxidans metabolism: from genome sequence to industrial applications.</title>
        <authorList>
            <person name="Valdes J."/>
            <person name="Pedroso I."/>
            <person name="Quatrini R."/>
            <person name="Dodson R.J."/>
            <person name="Tettelin H."/>
            <person name="Blake R.II."/>
            <person name="Eisen J.A."/>
            <person name="Holmes D.S."/>
        </authorList>
    </citation>
    <scope>NUCLEOTIDE SEQUENCE [LARGE SCALE GENOMIC DNA]</scope>
    <source>
        <strain evidence="2">ATCC 23270 / DSM 14882 / CIP 104768 / NCIMB 8455</strain>
    </source>
</reference>
<name>B7J4G0_ACIF2</name>